<dbReference type="EMBL" id="JZSH01000079">
    <property type="protein sequence ID" value="KJF78069.1"/>
    <property type="molecule type" value="Genomic_DNA"/>
</dbReference>
<reference evidence="1 2" key="1">
    <citation type="submission" date="2015-02" db="EMBL/GenBank/DDBJ databases">
        <title>Whole genome shotgun sequencing of cultured foodborne pathogen.</title>
        <authorList>
            <person name="Timme R."/>
            <person name="Allard M.W."/>
            <person name="Strain E."/>
            <person name="Evans P.S."/>
            <person name="Brown E."/>
        </authorList>
    </citation>
    <scope>NUCLEOTIDE SEQUENCE [LARGE SCALE GENOMIC DNA]</scope>
    <source>
        <strain evidence="1 2">GCSL-TSO-24</strain>
    </source>
</reference>
<accession>A0A0D8L8H0</accession>
<protein>
    <submittedName>
        <fullName evidence="1">Uncharacterized protein</fullName>
    </submittedName>
</protein>
<comment type="caution">
    <text evidence="1">The sequence shown here is derived from an EMBL/GenBank/DDBJ whole genome shotgun (WGS) entry which is preliminary data.</text>
</comment>
<proteinExistence type="predicted"/>
<name>A0A0D8L8H0_MORMO</name>
<gene>
    <name evidence="1" type="ORF">UA45_08680</name>
</gene>
<sequence length="94" mass="10402">MSIQQEILKNQSVILVLLQAETVVQQLSERGISVLSVVARCGRACIHIARHSYCDELISSGKASYQYLSKSLSGARQGVFNESGCRVYWSESVH</sequence>
<dbReference type="Proteomes" id="UP000032582">
    <property type="component" value="Unassembled WGS sequence"/>
</dbReference>
<dbReference type="PATRIC" id="fig|582.24.peg.2705"/>
<evidence type="ECO:0000313" key="2">
    <source>
        <dbReference type="Proteomes" id="UP000032582"/>
    </source>
</evidence>
<dbReference type="AlphaFoldDB" id="A0A0D8L8H0"/>
<organism evidence="1 2">
    <name type="scientific">Morganella morganii</name>
    <name type="common">Proteus morganii</name>
    <dbReference type="NCBI Taxonomy" id="582"/>
    <lineage>
        <taxon>Bacteria</taxon>
        <taxon>Pseudomonadati</taxon>
        <taxon>Pseudomonadota</taxon>
        <taxon>Gammaproteobacteria</taxon>
        <taxon>Enterobacterales</taxon>
        <taxon>Morganellaceae</taxon>
        <taxon>Morganella</taxon>
    </lineage>
</organism>
<evidence type="ECO:0000313" key="1">
    <source>
        <dbReference type="EMBL" id="KJF78069.1"/>
    </source>
</evidence>